<evidence type="ECO:0000256" key="3">
    <source>
        <dbReference type="ARBA" id="ARBA00022723"/>
    </source>
</evidence>
<sequence>MNTKTQSPGRGKRILVVGGVLLSAALAVGGVMYGPQLYGLLQLGKQLDQISQEDTRIGGPWPRASDACVSCHGQGGNARAQTYPRLAGQPEAYLKQQLTAFASGERSNPTMTSLAASMSAHELEGLAAHFSKMTPLPNTTFQGDPARVARGETLVKAHNCAACHGQKLEGKDVFPRLAGQGYAYLRDQLARFKSGARRDATGSMPAVVATLSQQDIDDLAQYIASR</sequence>
<dbReference type="PANTHER" id="PTHR33751:SF9">
    <property type="entry name" value="CYTOCHROME C4"/>
    <property type="match status" value="1"/>
</dbReference>
<dbReference type="InterPro" id="IPR008168">
    <property type="entry name" value="Cyt_C_IC"/>
</dbReference>
<feature type="domain" description="Cytochrome c" evidence="7">
    <location>
        <begin position="146"/>
        <end position="226"/>
    </location>
</feature>
<dbReference type="InterPro" id="IPR050597">
    <property type="entry name" value="Cytochrome_c_Oxidase_Subunit"/>
</dbReference>
<evidence type="ECO:0000256" key="2">
    <source>
        <dbReference type="ARBA" id="ARBA00022617"/>
    </source>
</evidence>
<dbReference type="Gene3D" id="1.10.760.10">
    <property type="entry name" value="Cytochrome c-like domain"/>
    <property type="match status" value="2"/>
</dbReference>
<comment type="caution">
    <text evidence="8">The sequence shown here is derived from an EMBL/GenBank/DDBJ whole genome shotgun (WGS) entry which is preliminary data.</text>
</comment>
<feature type="domain" description="Cytochrome c" evidence="7">
    <location>
        <begin position="29"/>
        <end position="134"/>
    </location>
</feature>
<evidence type="ECO:0000256" key="4">
    <source>
        <dbReference type="ARBA" id="ARBA00022982"/>
    </source>
</evidence>
<keyword evidence="9" id="KW-1185">Reference proteome</keyword>
<name>A0ABT8PM63_9BURK</name>
<dbReference type="InterPro" id="IPR036909">
    <property type="entry name" value="Cyt_c-like_dom_sf"/>
</dbReference>
<evidence type="ECO:0000313" key="8">
    <source>
        <dbReference type="EMBL" id="MDN7935946.1"/>
    </source>
</evidence>
<dbReference type="SUPFAM" id="SSF46626">
    <property type="entry name" value="Cytochrome c"/>
    <property type="match status" value="2"/>
</dbReference>
<dbReference type="RefSeq" id="WP_175910812.1">
    <property type="nucleotide sequence ID" value="NZ_CADFDC010000002.1"/>
</dbReference>
<keyword evidence="1" id="KW-0813">Transport</keyword>
<dbReference type="Proteomes" id="UP001171606">
    <property type="component" value="Unassembled WGS sequence"/>
</dbReference>
<dbReference type="EMBL" id="JAUJSQ010000019">
    <property type="protein sequence ID" value="MDN7935946.1"/>
    <property type="molecule type" value="Genomic_DNA"/>
</dbReference>
<keyword evidence="4" id="KW-0249">Electron transport</keyword>
<dbReference type="PANTHER" id="PTHR33751">
    <property type="entry name" value="CBB3-TYPE CYTOCHROME C OXIDASE SUBUNIT FIXP"/>
    <property type="match status" value="1"/>
</dbReference>
<dbReference type="PRINTS" id="PR00605">
    <property type="entry name" value="CYTCHROMECIC"/>
</dbReference>
<dbReference type="Pfam" id="PF00034">
    <property type="entry name" value="Cytochrom_C"/>
    <property type="match status" value="1"/>
</dbReference>
<gene>
    <name evidence="8" type="ORF">QZM52_32215</name>
</gene>
<reference evidence="8" key="1">
    <citation type="submission" date="2023-07" db="EMBL/GenBank/DDBJ databases">
        <title>A collection of bacterial strains from the Burkholderia cepacia Research Laboratory and Repository.</title>
        <authorList>
            <person name="Lipuma J."/>
            <person name="Spilker T."/>
            <person name="Caverly L."/>
        </authorList>
    </citation>
    <scope>NUCLEOTIDE SEQUENCE</scope>
    <source>
        <strain evidence="8">AU42020</strain>
    </source>
</reference>
<organism evidence="8 9">
    <name type="scientific">Burkholderia metallica</name>
    <dbReference type="NCBI Taxonomy" id="488729"/>
    <lineage>
        <taxon>Bacteria</taxon>
        <taxon>Pseudomonadati</taxon>
        <taxon>Pseudomonadota</taxon>
        <taxon>Betaproteobacteria</taxon>
        <taxon>Burkholderiales</taxon>
        <taxon>Burkholderiaceae</taxon>
        <taxon>Burkholderia</taxon>
        <taxon>Burkholderia cepacia complex</taxon>
    </lineage>
</organism>
<dbReference type="InterPro" id="IPR009056">
    <property type="entry name" value="Cyt_c-like_dom"/>
</dbReference>
<evidence type="ECO:0000256" key="5">
    <source>
        <dbReference type="ARBA" id="ARBA00023004"/>
    </source>
</evidence>
<keyword evidence="2 6" id="KW-0349">Heme</keyword>
<keyword evidence="3 6" id="KW-0479">Metal-binding</keyword>
<proteinExistence type="predicted"/>
<evidence type="ECO:0000256" key="6">
    <source>
        <dbReference type="PROSITE-ProRule" id="PRU00433"/>
    </source>
</evidence>
<evidence type="ECO:0000259" key="7">
    <source>
        <dbReference type="PROSITE" id="PS51007"/>
    </source>
</evidence>
<protein>
    <submittedName>
        <fullName evidence="8">C-type cytochrome</fullName>
    </submittedName>
</protein>
<dbReference type="PROSITE" id="PS51007">
    <property type="entry name" value="CYTC"/>
    <property type="match status" value="2"/>
</dbReference>
<accession>A0ABT8PM63</accession>
<keyword evidence="5 6" id="KW-0408">Iron</keyword>
<evidence type="ECO:0000256" key="1">
    <source>
        <dbReference type="ARBA" id="ARBA00022448"/>
    </source>
</evidence>
<evidence type="ECO:0000313" key="9">
    <source>
        <dbReference type="Proteomes" id="UP001171606"/>
    </source>
</evidence>